<protein>
    <submittedName>
        <fullName evidence="1 2">Uncharacterized protein</fullName>
    </submittedName>
</protein>
<gene>
    <name evidence="1" type="ORF">PHYPA_023747</name>
</gene>
<keyword evidence="3" id="KW-1185">Reference proteome</keyword>
<evidence type="ECO:0000313" key="2">
    <source>
        <dbReference type="EnsemblPlants" id="PAC:32939685.CDS.1"/>
    </source>
</evidence>
<evidence type="ECO:0000313" key="1">
    <source>
        <dbReference type="EMBL" id="PNR33931.1"/>
    </source>
</evidence>
<reference evidence="1 3" key="1">
    <citation type="journal article" date="2008" name="Science">
        <title>The Physcomitrella genome reveals evolutionary insights into the conquest of land by plants.</title>
        <authorList>
            <person name="Rensing S."/>
            <person name="Lang D."/>
            <person name="Zimmer A."/>
            <person name="Terry A."/>
            <person name="Salamov A."/>
            <person name="Shapiro H."/>
            <person name="Nishiyama T."/>
            <person name="Perroud P.-F."/>
            <person name="Lindquist E."/>
            <person name="Kamisugi Y."/>
            <person name="Tanahashi T."/>
            <person name="Sakakibara K."/>
            <person name="Fujita T."/>
            <person name="Oishi K."/>
            <person name="Shin-I T."/>
            <person name="Kuroki Y."/>
            <person name="Toyoda A."/>
            <person name="Suzuki Y."/>
            <person name="Hashimoto A."/>
            <person name="Yamaguchi K."/>
            <person name="Sugano A."/>
            <person name="Kohara Y."/>
            <person name="Fujiyama A."/>
            <person name="Anterola A."/>
            <person name="Aoki S."/>
            <person name="Ashton N."/>
            <person name="Barbazuk W.B."/>
            <person name="Barker E."/>
            <person name="Bennetzen J."/>
            <person name="Bezanilla M."/>
            <person name="Blankenship R."/>
            <person name="Cho S.H."/>
            <person name="Dutcher S."/>
            <person name="Estelle M."/>
            <person name="Fawcett J.A."/>
            <person name="Gundlach H."/>
            <person name="Hanada K."/>
            <person name="Heyl A."/>
            <person name="Hicks K.A."/>
            <person name="Hugh J."/>
            <person name="Lohr M."/>
            <person name="Mayer K."/>
            <person name="Melkozernov A."/>
            <person name="Murata T."/>
            <person name="Nelson D."/>
            <person name="Pils B."/>
            <person name="Prigge M."/>
            <person name="Reiss B."/>
            <person name="Renner T."/>
            <person name="Rombauts S."/>
            <person name="Rushton P."/>
            <person name="Sanderfoot A."/>
            <person name="Schween G."/>
            <person name="Shiu S.-H."/>
            <person name="Stueber K."/>
            <person name="Theodoulou F.L."/>
            <person name="Tu H."/>
            <person name="Van de Peer Y."/>
            <person name="Verrier P.J."/>
            <person name="Waters E."/>
            <person name="Wood A."/>
            <person name="Yang L."/>
            <person name="Cove D."/>
            <person name="Cuming A."/>
            <person name="Hasebe M."/>
            <person name="Lucas S."/>
            <person name="Mishler D.B."/>
            <person name="Reski R."/>
            <person name="Grigoriev I."/>
            <person name="Quatrano R.S."/>
            <person name="Boore J.L."/>
        </authorList>
    </citation>
    <scope>NUCLEOTIDE SEQUENCE [LARGE SCALE GENOMIC DNA]</scope>
    <source>
        <strain evidence="2 3">cv. Gransden 2004</strain>
    </source>
</reference>
<dbReference type="EnsemblPlants" id="Pp3c19_5823V3.1">
    <property type="protein sequence ID" value="PAC:32939685.CDS.1"/>
    <property type="gene ID" value="Pp3c19_5823"/>
</dbReference>
<accession>A0A2K1IXE6</accession>
<proteinExistence type="predicted"/>
<dbReference type="Gramene" id="Pp3c19_5823V3.1">
    <property type="protein sequence ID" value="PAC:32939685.CDS.1"/>
    <property type="gene ID" value="Pp3c19_5823"/>
</dbReference>
<name>A0A2K1IXE6_PHYPA</name>
<dbReference type="AlphaFoldDB" id="A0A2K1IXE6"/>
<dbReference type="EMBL" id="ABEU02000019">
    <property type="protein sequence ID" value="PNR33931.1"/>
    <property type="molecule type" value="Genomic_DNA"/>
</dbReference>
<reference evidence="2" key="3">
    <citation type="submission" date="2020-12" db="UniProtKB">
        <authorList>
            <consortium name="EnsemblPlants"/>
        </authorList>
    </citation>
    <scope>IDENTIFICATION</scope>
</reference>
<organism evidence="1">
    <name type="scientific">Physcomitrium patens</name>
    <name type="common">Spreading-leaved earth moss</name>
    <name type="synonym">Physcomitrella patens</name>
    <dbReference type="NCBI Taxonomy" id="3218"/>
    <lineage>
        <taxon>Eukaryota</taxon>
        <taxon>Viridiplantae</taxon>
        <taxon>Streptophyta</taxon>
        <taxon>Embryophyta</taxon>
        <taxon>Bryophyta</taxon>
        <taxon>Bryophytina</taxon>
        <taxon>Bryopsida</taxon>
        <taxon>Funariidae</taxon>
        <taxon>Funariales</taxon>
        <taxon>Funariaceae</taxon>
        <taxon>Physcomitrium</taxon>
    </lineage>
</organism>
<reference evidence="1 3" key="2">
    <citation type="journal article" date="2018" name="Plant J.">
        <title>The Physcomitrella patens chromosome-scale assembly reveals moss genome structure and evolution.</title>
        <authorList>
            <person name="Lang D."/>
            <person name="Ullrich K.K."/>
            <person name="Murat F."/>
            <person name="Fuchs J."/>
            <person name="Jenkins J."/>
            <person name="Haas F.B."/>
            <person name="Piednoel M."/>
            <person name="Gundlach H."/>
            <person name="Van Bel M."/>
            <person name="Meyberg R."/>
            <person name="Vives C."/>
            <person name="Morata J."/>
            <person name="Symeonidi A."/>
            <person name="Hiss M."/>
            <person name="Muchero W."/>
            <person name="Kamisugi Y."/>
            <person name="Saleh O."/>
            <person name="Blanc G."/>
            <person name="Decker E.L."/>
            <person name="van Gessel N."/>
            <person name="Grimwood J."/>
            <person name="Hayes R.D."/>
            <person name="Graham S.W."/>
            <person name="Gunter L.E."/>
            <person name="McDaniel S.F."/>
            <person name="Hoernstein S.N.W."/>
            <person name="Larsson A."/>
            <person name="Li F.W."/>
            <person name="Perroud P.F."/>
            <person name="Phillips J."/>
            <person name="Ranjan P."/>
            <person name="Rokshar D.S."/>
            <person name="Rothfels C.J."/>
            <person name="Schneider L."/>
            <person name="Shu S."/>
            <person name="Stevenson D.W."/>
            <person name="Thummler F."/>
            <person name="Tillich M."/>
            <person name="Villarreal Aguilar J.C."/>
            <person name="Widiez T."/>
            <person name="Wong G.K."/>
            <person name="Wymore A."/>
            <person name="Zhang Y."/>
            <person name="Zimmer A.D."/>
            <person name="Quatrano R.S."/>
            <person name="Mayer K.F.X."/>
            <person name="Goodstein D."/>
            <person name="Casacuberta J.M."/>
            <person name="Vandepoele K."/>
            <person name="Reski R."/>
            <person name="Cuming A.C."/>
            <person name="Tuskan G.A."/>
            <person name="Maumus F."/>
            <person name="Salse J."/>
            <person name="Schmutz J."/>
            <person name="Rensing S.A."/>
        </authorList>
    </citation>
    <scope>NUCLEOTIDE SEQUENCE [LARGE SCALE GENOMIC DNA]</scope>
    <source>
        <strain evidence="2 3">cv. Gransden 2004</strain>
    </source>
</reference>
<dbReference type="Proteomes" id="UP000006727">
    <property type="component" value="Chromosome 19"/>
</dbReference>
<sequence length="63" mass="7240">MVVVETKREDWSNCGGGIGKGRRLVGKRHFRRRQPWDSLFPKNEAEFLRKSAVLSNDDCVCGF</sequence>
<dbReference type="InParanoid" id="A0A2K1IXE6"/>
<evidence type="ECO:0000313" key="3">
    <source>
        <dbReference type="Proteomes" id="UP000006727"/>
    </source>
</evidence>